<organism evidence="3 4">
    <name type="scientific">Actinoplanes subglobosus</name>
    <dbReference type="NCBI Taxonomy" id="1547892"/>
    <lineage>
        <taxon>Bacteria</taxon>
        <taxon>Bacillati</taxon>
        <taxon>Actinomycetota</taxon>
        <taxon>Actinomycetes</taxon>
        <taxon>Micromonosporales</taxon>
        <taxon>Micromonosporaceae</taxon>
        <taxon>Actinoplanes</taxon>
    </lineage>
</organism>
<proteinExistence type="predicted"/>
<name>A0ABV8J888_9ACTN</name>
<dbReference type="PANTHER" id="PTHR33428">
    <property type="entry name" value="CHLOROPHYLLASE-2, CHLOROPLASTIC"/>
    <property type="match status" value="1"/>
</dbReference>
<dbReference type="SUPFAM" id="SSF53474">
    <property type="entry name" value="alpha/beta-Hydrolases"/>
    <property type="match status" value="1"/>
</dbReference>
<gene>
    <name evidence="3" type="ORF">ACFO0C_42970</name>
</gene>
<keyword evidence="3" id="KW-0378">Hydrolase</keyword>
<evidence type="ECO:0000256" key="1">
    <source>
        <dbReference type="SAM" id="SignalP"/>
    </source>
</evidence>
<dbReference type="Gene3D" id="3.40.50.1820">
    <property type="entry name" value="alpha/beta hydrolase"/>
    <property type="match status" value="1"/>
</dbReference>
<dbReference type="Pfam" id="PF12740">
    <property type="entry name" value="PETase"/>
    <property type="match status" value="1"/>
</dbReference>
<dbReference type="EMBL" id="JBHSBL010000028">
    <property type="protein sequence ID" value="MFC4071741.1"/>
    <property type="molecule type" value="Genomic_DNA"/>
</dbReference>
<evidence type="ECO:0000313" key="3">
    <source>
        <dbReference type="EMBL" id="MFC4071741.1"/>
    </source>
</evidence>
<dbReference type="RefSeq" id="WP_378072611.1">
    <property type="nucleotide sequence ID" value="NZ_JBHSBL010000028.1"/>
</dbReference>
<protein>
    <submittedName>
        <fullName evidence="3">Dienelactone hydrolase family protein</fullName>
        <ecNumber evidence="3">3.1.-.-</ecNumber>
    </submittedName>
</protein>
<reference evidence="4" key="1">
    <citation type="journal article" date="2019" name="Int. J. Syst. Evol. Microbiol.">
        <title>The Global Catalogue of Microorganisms (GCM) 10K type strain sequencing project: providing services to taxonomists for standard genome sequencing and annotation.</title>
        <authorList>
            <consortium name="The Broad Institute Genomics Platform"/>
            <consortium name="The Broad Institute Genome Sequencing Center for Infectious Disease"/>
            <person name="Wu L."/>
            <person name="Ma J."/>
        </authorList>
    </citation>
    <scope>NUCLEOTIDE SEQUENCE [LARGE SCALE GENOMIC DNA]</scope>
    <source>
        <strain evidence="4">TBRC 5832</strain>
    </source>
</reference>
<feature type="signal peptide" evidence="1">
    <location>
        <begin position="1"/>
        <end position="29"/>
    </location>
</feature>
<dbReference type="InterPro" id="IPR029058">
    <property type="entry name" value="AB_hydrolase_fold"/>
</dbReference>
<sequence length="278" mass="29404">MPNRFVRGLLATLVTTVTAVAAGPGSAQAAPGGSGPFPADYETTLRLYDHTIYRPDTIPTGLTLPIVVWGNGACRADGTWFQNILREFASHGFLVIANGRPGGTGSTDADMLTEAIDWAVAENTRAGSRYRGRIDTGKVAVMGQSCGGLEALEASADARVDTTVFWNSGLLSDRENVRLARLHGPVAYLTGGPDDIAYPNAVDDYSRLPAALPAFLGHLPVGHYGTFSQTNGGEYGRVGTAWLKWQLKGDQTSRALFAGPSCGLCTTAPWTVTSRNLS</sequence>
<keyword evidence="1" id="KW-0732">Signal</keyword>
<dbReference type="GO" id="GO:0016787">
    <property type="term" value="F:hydrolase activity"/>
    <property type="evidence" value="ECO:0007669"/>
    <property type="project" value="UniProtKB-KW"/>
</dbReference>
<evidence type="ECO:0000313" key="4">
    <source>
        <dbReference type="Proteomes" id="UP001595867"/>
    </source>
</evidence>
<accession>A0ABV8J888</accession>
<feature type="chain" id="PRO_5045534542" evidence="1">
    <location>
        <begin position="30"/>
        <end position="278"/>
    </location>
</feature>
<dbReference type="InterPro" id="IPR041127">
    <property type="entry name" value="PET_hydrolase/cutinase-like"/>
</dbReference>
<dbReference type="EC" id="3.1.-.-" evidence="3"/>
<evidence type="ECO:0000259" key="2">
    <source>
        <dbReference type="Pfam" id="PF12740"/>
    </source>
</evidence>
<feature type="domain" description="PET hydrolase/cutinase-like" evidence="2">
    <location>
        <begin position="50"/>
        <end position="252"/>
    </location>
</feature>
<dbReference type="PANTHER" id="PTHR33428:SF14">
    <property type="entry name" value="CARBOXYLESTERASE TYPE B DOMAIN-CONTAINING PROTEIN"/>
    <property type="match status" value="1"/>
</dbReference>
<comment type="caution">
    <text evidence="3">The sequence shown here is derived from an EMBL/GenBank/DDBJ whole genome shotgun (WGS) entry which is preliminary data.</text>
</comment>
<dbReference type="Proteomes" id="UP001595867">
    <property type="component" value="Unassembled WGS sequence"/>
</dbReference>
<keyword evidence="4" id="KW-1185">Reference proteome</keyword>